<dbReference type="GO" id="GO:0030890">
    <property type="term" value="P:positive regulation of B cell proliferation"/>
    <property type="evidence" value="ECO:0007669"/>
    <property type="project" value="TreeGrafter"/>
</dbReference>
<organism evidence="7 8">
    <name type="scientific">Gouania willdenowi</name>
    <name type="common">Blunt-snouted clingfish</name>
    <name type="synonym">Lepadogaster willdenowi</name>
    <dbReference type="NCBI Taxonomy" id="441366"/>
    <lineage>
        <taxon>Eukaryota</taxon>
        <taxon>Metazoa</taxon>
        <taxon>Chordata</taxon>
        <taxon>Craniata</taxon>
        <taxon>Vertebrata</taxon>
        <taxon>Euteleostomi</taxon>
        <taxon>Actinopterygii</taxon>
        <taxon>Neopterygii</taxon>
        <taxon>Teleostei</taxon>
        <taxon>Neoteleostei</taxon>
        <taxon>Acanthomorphata</taxon>
        <taxon>Ovalentaria</taxon>
        <taxon>Blenniimorphae</taxon>
        <taxon>Blenniiformes</taxon>
        <taxon>Gobiesocoidei</taxon>
        <taxon>Gobiesocidae</taxon>
        <taxon>Gobiesocinae</taxon>
        <taxon>Gouania</taxon>
    </lineage>
</organism>
<evidence type="ECO:0000256" key="3">
    <source>
        <dbReference type="ARBA" id="ARBA00022679"/>
    </source>
</evidence>
<dbReference type="GeneID" id="114454292"/>
<keyword evidence="6" id="KW-1015">Disulfide bond</keyword>
<keyword evidence="5" id="KW-0520">NAD</keyword>
<dbReference type="Pfam" id="PF02267">
    <property type="entry name" value="Rib_hydrolayse"/>
    <property type="match status" value="1"/>
</dbReference>
<dbReference type="GO" id="GO:0005886">
    <property type="term" value="C:plasma membrane"/>
    <property type="evidence" value="ECO:0007669"/>
    <property type="project" value="TreeGrafter"/>
</dbReference>
<gene>
    <name evidence="7" type="primary">LOC114454292</name>
</gene>
<dbReference type="Ensembl" id="ENSGWIT00000056528.1">
    <property type="protein sequence ID" value="ENSGWIP00000052378.1"/>
    <property type="gene ID" value="ENSGWIG00000025277.1"/>
</dbReference>
<name>A0A8C5HY39_GOUWI</name>
<dbReference type="PANTHER" id="PTHR10912:SF9">
    <property type="entry name" value="ADP-RIBOSYL CYCLASE_CYCLIC ADP-RIBOSE HYDROLASE"/>
    <property type="match status" value="1"/>
</dbReference>
<dbReference type="InterPro" id="IPR003193">
    <property type="entry name" value="ADP-ribosyl_cyclase"/>
</dbReference>
<evidence type="ECO:0000256" key="5">
    <source>
        <dbReference type="ARBA" id="ARBA00023027"/>
    </source>
</evidence>
<dbReference type="SUPFAM" id="SSF52309">
    <property type="entry name" value="N-(deoxy)ribosyltransferase-like"/>
    <property type="match status" value="1"/>
</dbReference>
<dbReference type="GO" id="GO:0061809">
    <property type="term" value="F:NAD+ nucleosidase activity, cyclic ADP-ribose generating"/>
    <property type="evidence" value="ECO:0007669"/>
    <property type="project" value="UniProtKB-EC"/>
</dbReference>
<dbReference type="Proteomes" id="UP000694680">
    <property type="component" value="Chromosome 20"/>
</dbReference>
<evidence type="ECO:0000256" key="4">
    <source>
        <dbReference type="ARBA" id="ARBA00022801"/>
    </source>
</evidence>
<proteinExistence type="inferred from homology"/>
<dbReference type="GO" id="GO:0016849">
    <property type="term" value="F:phosphorus-oxygen lyase activity"/>
    <property type="evidence" value="ECO:0007669"/>
    <property type="project" value="TreeGrafter"/>
</dbReference>
<reference evidence="7" key="2">
    <citation type="submission" date="2025-08" db="UniProtKB">
        <authorList>
            <consortium name="Ensembl"/>
        </authorList>
    </citation>
    <scope>IDENTIFICATION</scope>
</reference>
<keyword evidence="4" id="KW-0378">Hydrolase</keyword>
<dbReference type="Gene3D" id="3.40.50.720">
    <property type="entry name" value="NAD(P)-binding Rossmann-like Domain"/>
    <property type="match status" value="1"/>
</dbReference>
<reference evidence="7" key="1">
    <citation type="submission" date="2020-06" db="EMBL/GenBank/DDBJ databases">
        <authorList>
            <consortium name="Wellcome Sanger Institute Data Sharing"/>
        </authorList>
    </citation>
    <scope>NUCLEOTIDE SEQUENCE [LARGE SCALE GENOMIC DNA]</scope>
</reference>
<dbReference type="RefSeq" id="XP_028290433.1">
    <property type="nucleotide sequence ID" value="XM_028434632.1"/>
</dbReference>
<accession>A0A8C5HY39</accession>
<dbReference type="AlphaFoldDB" id="A0A8C5HY39"/>
<comment type="similarity">
    <text evidence="1">Belongs to the ADP-ribosyl cyclase family.</text>
</comment>
<protein>
    <recommendedName>
        <fullName evidence="2">ADP-ribosyl cyclase/cyclic ADP-ribose hydrolase</fullName>
        <ecNumber evidence="2">3.2.2.6</ecNumber>
    </recommendedName>
</protein>
<dbReference type="EC" id="3.2.2.6" evidence="2"/>
<dbReference type="Gene3D" id="1.20.82.10">
    <property type="entry name" value="ADP Ribosyl Cyclase, Chain A, domain 1"/>
    <property type="match status" value="1"/>
</dbReference>
<dbReference type="GO" id="GO:0016740">
    <property type="term" value="F:transferase activity"/>
    <property type="evidence" value="ECO:0007669"/>
    <property type="project" value="UniProtKB-KW"/>
</dbReference>
<evidence type="ECO:0000256" key="2">
    <source>
        <dbReference type="ARBA" id="ARBA00011982"/>
    </source>
</evidence>
<sequence>MDNWWKKRVFVGVIVLGLCLGLGLGPDRRIPDFTRTFLTRCKKFSGNNCHELWDAFQQAYVNKDPCKVPMEAYDPLIAAAPLKSQCNKMLFWSNTKDAPHYFTKKKENCFINLEDTLLGFVLDDLIWCGKKGSSDTFTTGCPNNNNCVNNPVHSFWKRASAAFAEAACGAVPVMVSGSITTPFHPASIFASVEVKRFKAPIVTNLTVVLVTEKHNVARCTDPSLKDLRKELDKGIQYNCKEVPRSEIEACSSNPNITCGTCW</sequence>
<evidence type="ECO:0000256" key="1">
    <source>
        <dbReference type="ARBA" id="ARBA00005406"/>
    </source>
</evidence>
<evidence type="ECO:0000313" key="8">
    <source>
        <dbReference type="Proteomes" id="UP000694680"/>
    </source>
</evidence>
<evidence type="ECO:0000313" key="7">
    <source>
        <dbReference type="Ensembl" id="ENSGWIP00000052378.1"/>
    </source>
</evidence>
<dbReference type="PANTHER" id="PTHR10912">
    <property type="entry name" value="ADP-RIBOSYL CYCLASE"/>
    <property type="match status" value="1"/>
</dbReference>
<evidence type="ECO:0000256" key="6">
    <source>
        <dbReference type="ARBA" id="ARBA00023157"/>
    </source>
</evidence>
<keyword evidence="3" id="KW-0808">Transferase</keyword>
<reference evidence="7" key="3">
    <citation type="submission" date="2025-09" db="UniProtKB">
        <authorList>
            <consortium name="Ensembl"/>
        </authorList>
    </citation>
    <scope>IDENTIFICATION</scope>
</reference>
<keyword evidence="8" id="KW-1185">Reference proteome</keyword>
<dbReference type="OrthoDB" id="10028716at2759"/>